<dbReference type="InterPro" id="IPR039422">
    <property type="entry name" value="MarR/SlyA-like"/>
</dbReference>
<dbReference type="Gene3D" id="1.10.10.10">
    <property type="entry name" value="Winged helix-like DNA-binding domain superfamily/Winged helix DNA-binding domain"/>
    <property type="match status" value="1"/>
</dbReference>
<keyword evidence="3" id="KW-1185">Reference proteome</keyword>
<evidence type="ECO:0000313" key="2">
    <source>
        <dbReference type="EMBL" id="OFJ55024.1"/>
    </source>
</evidence>
<protein>
    <recommendedName>
        <fullName evidence="1">HTH marR-type domain-containing protein</fullName>
    </recommendedName>
</protein>
<evidence type="ECO:0000259" key="1">
    <source>
        <dbReference type="PROSITE" id="PS50995"/>
    </source>
</evidence>
<proteinExistence type="predicted"/>
<accession>A0A1E8QAJ3</accession>
<dbReference type="Proteomes" id="UP000178953">
    <property type="component" value="Unassembled WGS sequence"/>
</dbReference>
<dbReference type="SMART" id="SM00347">
    <property type="entry name" value="HTH_MARR"/>
    <property type="match status" value="1"/>
</dbReference>
<dbReference type="PANTHER" id="PTHR33164:SF106">
    <property type="entry name" value="TRANSCRIPTIONAL REGULATORY PROTEIN"/>
    <property type="match status" value="1"/>
</dbReference>
<comment type="caution">
    <text evidence="2">The sequence shown here is derived from an EMBL/GenBank/DDBJ whole genome shotgun (WGS) entry which is preliminary data.</text>
</comment>
<dbReference type="RefSeq" id="WP_070351911.1">
    <property type="nucleotide sequence ID" value="NZ_CP043474.1"/>
</dbReference>
<dbReference type="AlphaFoldDB" id="A0A1E8QAJ3"/>
<dbReference type="InterPro" id="IPR000835">
    <property type="entry name" value="HTH_MarR-typ"/>
</dbReference>
<dbReference type="GO" id="GO:0003700">
    <property type="term" value="F:DNA-binding transcription factor activity"/>
    <property type="evidence" value="ECO:0007669"/>
    <property type="project" value="InterPro"/>
</dbReference>
<dbReference type="SUPFAM" id="SSF46785">
    <property type="entry name" value="Winged helix' DNA-binding domain"/>
    <property type="match status" value="1"/>
</dbReference>
<gene>
    <name evidence="2" type="ORF">BEL07_04525</name>
</gene>
<dbReference type="OrthoDB" id="3173926at2"/>
<reference evidence="2 3" key="1">
    <citation type="submission" date="2016-09" db="EMBL/GenBank/DDBJ databases">
        <title>genome sequence of Mycobacterium sp. 739 SCH.</title>
        <authorList>
            <person name="Greninger A.L."/>
            <person name="Qin X."/>
            <person name="Jerome K."/>
            <person name="Vora S."/>
            <person name="Quinn K."/>
        </authorList>
    </citation>
    <scope>NUCLEOTIDE SEQUENCE [LARGE SCALE GENOMIC DNA]</scope>
    <source>
        <strain evidence="2 3">SCH</strain>
    </source>
</reference>
<dbReference type="GO" id="GO:0006950">
    <property type="term" value="P:response to stress"/>
    <property type="evidence" value="ECO:0007669"/>
    <property type="project" value="TreeGrafter"/>
</dbReference>
<dbReference type="PANTHER" id="PTHR33164">
    <property type="entry name" value="TRANSCRIPTIONAL REGULATOR, MARR FAMILY"/>
    <property type="match status" value="1"/>
</dbReference>
<dbReference type="PROSITE" id="PS50995">
    <property type="entry name" value="HTH_MARR_2"/>
    <property type="match status" value="1"/>
</dbReference>
<sequence>MKHERDETGHWLAGLSGPTLSMRRFLTAHDELQRHQARRMGLNVTDMQALRMLDVHGPAGPSELARRLDVRSASMTVLLDRLEAGGLAERVPDPDDRRRVIVRALPEAVDRLFDAWAPVVRAMDDVGHALPAAEQQAVQTFFDRVAAVVEGNLSAPERREEAP</sequence>
<dbReference type="InterPro" id="IPR036390">
    <property type="entry name" value="WH_DNA-bd_sf"/>
</dbReference>
<dbReference type="Pfam" id="PF01047">
    <property type="entry name" value="MarR"/>
    <property type="match status" value="1"/>
</dbReference>
<dbReference type="InterPro" id="IPR036388">
    <property type="entry name" value="WH-like_DNA-bd_sf"/>
</dbReference>
<organism evidence="2 3">
    <name type="scientific">Mycolicibacterium grossiae</name>
    <dbReference type="NCBI Taxonomy" id="1552759"/>
    <lineage>
        <taxon>Bacteria</taxon>
        <taxon>Bacillati</taxon>
        <taxon>Actinomycetota</taxon>
        <taxon>Actinomycetes</taxon>
        <taxon>Mycobacteriales</taxon>
        <taxon>Mycobacteriaceae</taxon>
        <taxon>Mycolicibacterium</taxon>
    </lineage>
</organism>
<feature type="domain" description="HTH marR-type" evidence="1">
    <location>
        <begin position="1"/>
        <end position="147"/>
    </location>
</feature>
<dbReference type="EMBL" id="MCHX01000007">
    <property type="protein sequence ID" value="OFJ55024.1"/>
    <property type="molecule type" value="Genomic_DNA"/>
</dbReference>
<name>A0A1E8QAJ3_9MYCO</name>
<evidence type="ECO:0000313" key="3">
    <source>
        <dbReference type="Proteomes" id="UP000178953"/>
    </source>
</evidence>